<dbReference type="PANTHER" id="PTHR43649">
    <property type="entry name" value="ARABINOSE-BINDING PROTEIN-RELATED"/>
    <property type="match status" value="1"/>
</dbReference>
<evidence type="ECO:0000256" key="1">
    <source>
        <dbReference type="ARBA" id="ARBA00004196"/>
    </source>
</evidence>
<comment type="subcellular location">
    <subcellularLocation>
        <location evidence="1">Cell envelope</location>
    </subcellularLocation>
</comment>
<dbReference type="InterPro" id="IPR050490">
    <property type="entry name" value="Bact_solute-bd_prot1"/>
</dbReference>
<sequence length="222" mass="24034">VVYNREEEGPRILEWWARMVKAGIASNPGRFPAGNAAAQRAFSAGQTAMIFESTATLRSLLTQSGGRFEVGTGYFPKPPHAAQGGSIVGGASVWILRNRPAAEQQAAWEFVKFITAPPQQAAWYVGTGYFPIRKDAYRERVAQATLARNPQFLTAISELRSSPVNRATEGGLLGVFPEARQKVEEAIEAAILGRKSPKQALDDAAKDVDQAIAVYNRTMGVA</sequence>
<reference evidence="5 6" key="1">
    <citation type="journal article" date="2019" name="Nat. Microbiol.">
        <title>Mediterranean grassland soil C-N compound turnover is dependent on rainfall and depth, and is mediated by genomically divergent microorganisms.</title>
        <authorList>
            <person name="Diamond S."/>
            <person name="Andeer P.F."/>
            <person name="Li Z."/>
            <person name="Crits-Christoph A."/>
            <person name="Burstein D."/>
            <person name="Anantharaman K."/>
            <person name="Lane K.R."/>
            <person name="Thomas B.C."/>
            <person name="Pan C."/>
            <person name="Northen T.R."/>
            <person name="Banfield J.F."/>
        </authorList>
    </citation>
    <scope>NUCLEOTIDE SEQUENCE [LARGE SCALE GENOMIC DNA]</scope>
    <source>
        <strain evidence="5">NP_6</strain>
    </source>
</reference>
<comment type="caution">
    <text evidence="5">The sequence shown here is derived from an EMBL/GenBank/DDBJ whole genome shotgun (WGS) entry which is preliminary data.</text>
</comment>
<dbReference type="Proteomes" id="UP000318093">
    <property type="component" value="Unassembled WGS sequence"/>
</dbReference>
<keyword evidence="4" id="KW-0732">Signal</keyword>
<comment type="similarity">
    <text evidence="2">Belongs to the bacterial solute-binding protein 1 family.</text>
</comment>
<accession>A0A537J4J7</accession>
<gene>
    <name evidence="5" type="ORF">E6H03_11975</name>
</gene>
<dbReference type="AlphaFoldDB" id="A0A537J4J7"/>
<evidence type="ECO:0000313" key="6">
    <source>
        <dbReference type="Proteomes" id="UP000318093"/>
    </source>
</evidence>
<evidence type="ECO:0000256" key="2">
    <source>
        <dbReference type="ARBA" id="ARBA00008520"/>
    </source>
</evidence>
<dbReference type="InterPro" id="IPR006059">
    <property type="entry name" value="SBP"/>
</dbReference>
<keyword evidence="3" id="KW-0813">Transport</keyword>
<proteinExistence type="inferred from homology"/>
<protein>
    <submittedName>
        <fullName evidence="5">Extracellular solute-binding protein</fullName>
    </submittedName>
</protein>
<name>A0A537J4J7_9BACT</name>
<evidence type="ECO:0000256" key="4">
    <source>
        <dbReference type="ARBA" id="ARBA00022729"/>
    </source>
</evidence>
<dbReference type="SUPFAM" id="SSF53850">
    <property type="entry name" value="Periplasmic binding protein-like II"/>
    <property type="match status" value="1"/>
</dbReference>
<dbReference type="GO" id="GO:0030313">
    <property type="term" value="C:cell envelope"/>
    <property type="evidence" value="ECO:0007669"/>
    <property type="project" value="UniProtKB-SubCell"/>
</dbReference>
<dbReference type="Pfam" id="PF13416">
    <property type="entry name" value="SBP_bac_8"/>
    <property type="match status" value="1"/>
</dbReference>
<dbReference type="PANTHER" id="PTHR43649:SF31">
    <property type="entry name" value="SN-GLYCEROL-3-PHOSPHATE-BINDING PERIPLASMIC PROTEIN UGPB"/>
    <property type="match status" value="1"/>
</dbReference>
<evidence type="ECO:0000256" key="3">
    <source>
        <dbReference type="ARBA" id="ARBA00022448"/>
    </source>
</evidence>
<dbReference type="EMBL" id="VBAN01000414">
    <property type="protein sequence ID" value="TMI78480.1"/>
    <property type="molecule type" value="Genomic_DNA"/>
</dbReference>
<evidence type="ECO:0000313" key="5">
    <source>
        <dbReference type="EMBL" id="TMI78480.1"/>
    </source>
</evidence>
<feature type="non-terminal residue" evidence="5">
    <location>
        <position position="1"/>
    </location>
</feature>
<dbReference type="Gene3D" id="3.40.190.10">
    <property type="entry name" value="Periplasmic binding protein-like II"/>
    <property type="match status" value="1"/>
</dbReference>
<organism evidence="5 6">
    <name type="scientific">Candidatus Segetimicrobium genomatis</name>
    <dbReference type="NCBI Taxonomy" id="2569760"/>
    <lineage>
        <taxon>Bacteria</taxon>
        <taxon>Bacillati</taxon>
        <taxon>Candidatus Sysuimicrobiota</taxon>
        <taxon>Candidatus Sysuimicrobiia</taxon>
        <taxon>Candidatus Sysuimicrobiales</taxon>
        <taxon>Candidatus Segetimicrobiaceae</taxon>
        <taxon>Candidatus Segetimicrobium</taxon>
    </lineage>
</organism>